<dbReference type="eggNOG" id="COG4974">
    <property type="taxonomic scope" value="Bacteria"/>
</dbReference>
<evidence type="ECO:0000256" key="2">
    <source>
        <dbReference type="PROSITE-ProRule" id="PRU01248"/>
    </source>
</evidence>
<dbReference type="InterPro" id="IPR004107">
    <property type="entry name" value="Integrase_SAM-like_N"/>
</dbReference>
<protein>
    <submittedName>
        <fullName evidence="4">Integrase domain protein SAM domain protein</fullName>
    </submittedName>
</protein>
<reference evidence="5" key="1">
    <citation type="journal article" date="2011" name="MBio">
        <title>Novel metabolic attributes of the genus Cyanothece, comprising a group of unicellular nitrogen-fixing Cyanobacteria.</title>
        <authorList>
            <person name="Bandyopadhyay A."/>
            <person name="Elvitigala T."/>
            <person name="Welsh E."/>
            <person name="Stockel J."/>
            <person name="Liberton M."/>
            <person name="Min H."/>
            <person name="Sherman L.A."/>
            <person name="Pakrasi H.B."/>
        </authorList>
    </citation>
    <scope>NUCLEOTIDE SEQUENCE [LARGE SCALE GENOMIC DNA]</scope>
    <source>
        <strain evidence="5">PCC 7424</strain>
        <plasmid evidence="5">pP742401</plasmid>
    </source>
</reference>
<dbReference type="Gene3D" id="1.10.150.130">
    <property type="match status" value="1"/>
</dbReference>
<dbReference type="EMBL" id="CP001292">
    <property type="protein sequence ID" value="ACK73901.1"/>
    <property type="molecule type" value="Genomic_DNA"/>
</dbReference>
<dbReference type="SUPFAM" id="SSF47823">
    <property type="entry name" value="lambda integrase-like, N-terminal domain"/>
    <property type="match status" value="1"/>
</dbReference>
<dbReference type="InterPro" id="IPR044068">
    <property type="entry name" value="CB"/>
</dbReference>
<dbReference type="RefSeq" id="WP_012599798.1">
    <property type="nucleotide sequence ID" value="NC_011738.1"/>
</dbReference>
<feature type="domain" description="Core-binding (CB)" evidence="3">
    <location>
        <begin position="16"/>
        <end position="108"/>
    </location>
</feature>
<dbReference type="GO" id="GO:0015074">
    <property type="term" value="P:DNA integration"/>
    <property type="evidence" value="ECO:0007669"/>
    <property type="project" value="InterPro"/>
</dbReference>
<proteinExistence type="predicted"/>
<dbReference type="KEGG" id="cyc:PCC7424_5846"/>
<evidence type="ECO:0000313" key="4">
    <source>
        <dbReference type="EMBL" id="ACK73901.1"/>
    </source>
</evidence>
<name>B7KM79_GLOC7</name>
<dbReference type="GO" id="GO:0003677">
    <property type="term" value="F:DNA binding"/>
    <property type="evidence" value="ECO:0007669"/>
    <property type="project" value="UniProtKB-UniRule"/>
</dbReference>
<dbReference type="PROSITE" id="PS51900">
    <property type="entry name" value="CB"/>
    <property type="match status" value="1"/>
</dbReference>
<sequence length="148" mass="16504">MTSSALVHRSESALILTEPDILAQLLADKRSLNTQKAYAKDLRDFFRYVAGVDEPTPALVKEFLGLDQFAALSLVLNYKAHLRNERGLKEATVNRRLAAIKSLVRLGNQLGQCGYTLAQVTGDKVVRYRDTTGISKESYRKMLAVPHL</sequence>
<dbReference type="Proteomes" id="UP000002384">
    <property type="component" value="Plasmid pP742401"/>
</dbReference>
<keyword evidence="4" id="KW-0614">Plasmid</keyword>
<accession>B7KM79</accession>
<dbReference type="Pfam" id="PF02899">
    <property type="entry name" value="Phage_int_SAM_1"/>
    <property type="match status" value="1"/>
</dbReference>
<geneLocation type="plasmid" evidence="4 5">
    <name>pP742401</name>
</geneLocation>
<keyword evidence="1 2" id="KW-0238">DNA-binding</keyword>
<organism evidence="4 5">
    <name type="scientific">Gloeothece citriformis (strain PCC 7424)</name>
    <name type="common">Cyanothece sp. (strain PCC 7424)</name>
    <dbReference type="NCBI Taxonomy" id="65393"/>
    <lineage>
        <taxon>Bacteria</taxon>
        <taxon>Bacillati</taxon>
        <taxon>Cyanobacteriota</taxon>
        <taxon>Cyanophyceae</taxon>
        <taxon>Oscillatoriophycideae</taxon>
        <taxon>Chroococcales</taxon>
        <taxon>Aphanothecaceae</taxon>
        <taxon>Gloeothece</taxon>
        <taxon>Gloeothece citriformis</taxon>
    </lineage>
</organism>
<evidence type="ECO:0000256" key="1">
    <source>
        <dbReference type="ARBA" id="ARBA00023125"/>
    </source>
</evidence>
<evidence type="ECO:0000313" key="5">
    <source>
        <dbReference type="Proteomes" id="UP000002384"/>
    </source>
</evidence>
<gene>
    <name evidence="4" type="ordered locus">PCC7424_5846</name>
</gene>
<dbReference type="AlphaFoldDB" id="B7KM79"/>
<evidence type="ECO:0000259" key="3">
    <source>
        <dbReference type="PROSITE" id="PS51900"/>
    </source>
</evidence>
<dbReference type="InterPro" id="IPR010998">
    <property type="entry name" value="Integrase_recombinase_N"/>
</dbReference>
<keyword evidence="5" id="KW-1185">Reference proteome</keyword>
<dbReference type="HOGENOM" id="CLU_1755820_0_0_3"/>